<proteinExistence type="inferred from homology"/>
<keyword evidence="9" id="KW-1185">Reference proteome</keyword>
<dbReference type="PANTHER" id="PTHR12994:SF17">
    <property type="entry name" value="LD30995P"/>
    <property type="match status" value="1"/>
</dbReference>
<name>A0ABW9BNM0_9BURK</name>
<dbReference type="InterPro" id="IPR005322">
    <property type="entry name" value="Peptidase_C69"/>
</dbReference>
<organism evidence="8 9">
    <name type="scientific">Paraburkholderia phytofirmans</name>
    <dbReference type="NCBI Taxonomy" id="261302"/>
    <lineage>
        <taxon>Bacteria</taxon>
        <taxon>Pseudomonadati</taxon>
        <taxon>Pseudomonadota</taxon>
        <taxon>Betaproteobacteria</taxon>
        <taxon>Burkholderiales</taxon>
        <taxon>Burkholderiaceae</taxon>
        <taxon>Paraburkholderia</taxon>
    </lineage>
</organism>
<dbReference type="GO" id="GO:0016805">
    <property type="term" value="F:dipeptidase activity"/>
    <property type="evidence" value="ECO:0007669"/>
    <property type="project" value="UniProtKB-KW"/>
</dbReference>
<dbReference type="EMBL" id="JAQQDR010000009">
    <property type="protein sequence ID" value="MFM0241515.1"/>
    <property type="molecule type" value="Genomic_DNA"/>
</dbReference>
<dbReference type="EC" id="3.4.-.-" evidence="6"/>
<dbReference type="RefSeq" id="WP_408262982.1">
    <property type="nucleotide sequence ID" value="NZ_JAQQCK010000009.1"/>
</dbReference>
<evidence type="ECO:0000256" key="7">
    <source>
        <dbReference type="SAM" id="SignalP"/>
    </source>
</evidence>
<gene>
    <name evidence="8" type="ORF">PQR03_25575</name>
</gene>
<dbReference type="NCBIfam" id="NF033678">
    <property type="entry name" value="C69_fam_dipept"/>
    <property type="match status" value="1"/>
</dbReference>
<evidence type="ECO:0000256" key="1">
    <source>
        <dbReference type="ARBA" id="ARBA00001670"/>
    </source>
</evidence>
<sequence>MKRIFATIFAFVASAQLSLACTTIIVGKKATVDGSILVARNDDGPGITAVNFLYHPPRRDGYTLRSVMKNKFSYEMPSHLMGYTGSPRGSGSAYDESGFNDAGVGVSATETIVSNARTLSVDPYVKETGIVEEVIPTIILSQAKSAREGVELLGALVESHGSAEGFGVAFVDSNEAWYLENAGGHQWLAMRIPDDSYFVSANQSRLGEFDPDDHNFLSSPNLVGFAQTHGLYDRETDGPFSFRRAFGRDNEIDVRYNYPRVAQLQKWFTANAADQSVTANGFPTFRRPDHPVAVTDVQRALQDYFAGTPSDPYTSANPAATARPISVYRTYQSHVLQTRKGLPEGIANVEYLDLGMTALGIYLPFYQGAAIPESYRSVTGDSDDSSAFWQFRKVQLLAMQDFAHLAPIVRSRYDALALAIADKQLQFEKDYARVAKTDRVEADRMRDRFTRGNVDAALAVSRELVNTLVTQLSLRTNQLYRFPGS</sequence>
<comment type="similarity">
    <text evidence="2 6">Belongs to the peptidase C69 family.</text>
</comment>
<dbReference type="PANTHER" id="PTHR12994">
    <property type="entry name" value="SECERNIN"/>
    <property type="match status" value="1"/>
</dbReference>
<evidence type="ECO:0000256" key="3">
    <source>
        <dbReference type="ARBA" id="ARBA00022670"/>
    </source>
</evidence>
<evidence type="ECO:0000313" key="9">
    <source>
        <dbReference type="Proteomes" id="UP001629274"/>
    </source>
</evidence>
<comment type="catalytic activity">
    <reaction evidence="1">
        <text>an L-aminoacyl-L-amino acid + H2O = 2 an L-alpha-amino acid</text>
        <dbReference type="Rhea" id="RHEA:48940"/>
        <dbReference type="ChEBI" id="CHEBI:15377"/>
        <dbReference type="ChEBI" id="CHEBI:59869"/>
        <dbReference type="ChEBI" id="CHEBI:77460"/>
        <dbReference type="EC" id="3.4.13.19"/>
    </reaction>
</comment>
<evidence type="ECO:0000256" key="6">
    <source>
        <dbReference type="RuleBase" id="RU364089"/>
    </source>
</evidence>
<comment type="caution">
    <text evidence="8">The sequence shown here is derived from an EMBL/GenBank/DDBJ whole genome shotgun (WGS) entry which is preliminary data.</text>
</comment>
<protein>
    <recommendedName>
        <fullName evidence="6">Dipeptidase</fullName>
        <ecNumber evidence="6">3.4.-.-</ecNumber>
    </recommendedName>
</protein>
<accession>A0ABW9BNM0</accession>
<keyword evidence="5 6" id="KW-0224">Dipeptidase</keyword>
<keyword evidence="3 6" id="KW-0645">Protease</keyword>
<reference evidence="8 9" key="1">
    <citation type="journal article" date="2024" name="Chem. Sci.">
        <title>Discovery of megapolipeptins by genome mining of a Burkholderiales bacteria collection.</title>
        <authorList>
            <person name="Paulo B.S."/>
            <person name="Recchia M.J.J."/>
            <person name="Lee S."/>
            <person name="Fergusson C.H."/>
            <person name="Romanowski S.B."/>
            <person name="Hernandez A."/>
            <person name="Krull N."/>
            <person name="Liu D.Y."/>
            <person name="Cavanagh H."/>
            <person name="Bos A."/>
            <person name="Gray C.A."/>
            <person name="Murphy B.T."/>
            <person name="Linington R.G."/>
            <person name="Eustaquio A.S."/>
        </authorList>
    </citation>
    <scope>NUCLEOTIDE SEQUENCE [LARGE SCALE GENOMIC DNA]</scope>
    <source>
        <strain evidence="8 9">RL17-351-BIE-A</strain>
    </source>
</reference>
<evidence type="ECO:0000256" key="4">
    <source>
        <dbReference type="ARBA" id="ARBA00022801"/>
    </source>
</evidence>
<dbReference type="PROSITE" id="PS51257">
    <property type="entry name" value="PROKAR_LIPOPROTEIN"/>
    <property type="match status" value="1"/>
</dbReference>
<feature type="signal peptide" evidence="7">
    <location>
        <begin position="1"/>
        <end position="20"/>
    </location>
</feature>
<dbReference type="InterPro" id="IPR047804">
    <property type="entry name" value="C69_dipept_A-like"/>
</dbReference>
<evidence type="ECO:0000256" key="5">
    <source>
        <dbReference type="ARBA" id="ARBA00022997"/>
    </source>
</evidence>
<dbReference type="Proteomes" id="UP001629274">
    <property type="component" value="Unassembled WGS sequence"/>
</dbReference>
<keyword evidence="4 6" id="KW-0378">Hydrolase</keyword>
<keyword evidence="7" id="KW-0732">Signal</keyword>
<evidence type="ECO:0000256" key="2">
    <source>
        <dbReference type="ARBA" id="ARBA00007225"/>
    </source>
</evidence>
<dbReference type="Pfam" id="PF03577">
    <property type="entry name" value="Peptidase_C69"/>
    <property type="match status" value="1"/>
</dbReference>
<dbReference type="Gene3D" id="3.60.60.10">
    <property type="entry name" value="Penicillin V Acylase, Chain A"/>
    <property type="match status" value="1"/>
</dbReference>
<evidence type="ECO:0000313" key="8">
    <source>
        <dbReference type="EMBL" id="MFM0241515.1"/>
    </source>
</evidence>
<feature type="chain" id="PRO_5047071420" description="Dipeptidase" evidence="7">
    <location>
        <begin position="21"/>
        <end position="485"/>
    </location>
</feature>